<dbReference type="Pfam" id="PF05063">
    <property type="entry name" value="MT-A70"/>
    <property type="match status" value="1"/>
</dbReference>
<dbReference type="InterPro" id="IPR045123">
    <property type="entry name" value="METTL14-like"/>
</dbReference>
<gene>
    <name evidence="4" type="ORF">RI543_003539</name>
</gene>
<protein>
    <recommendedName>
        <fullName evidence="6">Karyogamy protein KAR4</fullName>
    </recommendedName>
</protein>
<dbReference type="GO" id="GO:0036396">
    <property type="term" value="C:RNA N6-methyladenosine methyltransferase complex"/>
    <property type="evidence" value="ECO:0007669"/>
    <property type="project" value="TreeGrafter"/>
</dbReference>
<keyword evidence="2" id="KW-0539">Nucleus</keyword>
<evidence type="ECO:0008006" key="6">
    <source>
        <dbReference type="Google" id="ProtNLM"/>
    </source>
</evidence>
<reference evidence="5" key="1">
    <citation type="submission" date="2023-07" db="EMBL/GenBank/DDBJ databases">
        <title>A draft genome of Kazachstania heterogenica Y-27499.</title>
        <authorList>
            <person name="Donic C."/>
            <person name="Kralova J.S."/>
            <person name="Fidel L."/>
            <person name="Ben-Dor S."/>
            <person name="Jung S."/>
        </authorList>
    </citation>
    <scope>NUCLEOTIDE SEQUENCE [LARGE SCALE GENOMIC DNA]</scope>
    <source>
        <strain evidence="5">Y27499</strain>
    </source>
</reference>
<dbReference type="Proteomes" id="UP001306508">
    <property type="component" value="Unassembled WGS sequence"/>
</dbReference>
<comment type="similarity">
    <text evidence="3">Belongs to the MT-A70-like family.</text>
</comment>
<keyword evidence="5" id="KW-1185">Reference proteome</keyword>
<organism evidence="4 5">
    <name type="scientific">Arxiozyma heterogenica</name>
    <dbReference type="NCBI Taxonomy" id="278026"/>
    <lineage>
        <taxon>Eukaryota</taxon>
        <taxon>Fungi</taxon>
        <taxon>Dikarya</taxon>
        <taxon>Ascomycota</taxon>
        <taxon>Saccharomycotina</taxon>
        <taxon>Saccharomycetes</taxon>
        <taxon>Saccharomycetales</taxon>
        <taxon>Saccharomycetaceae</taxon>
        <taxon>Arxiozyma</taxon>
    </lineage>
</organism>
<dbReference type="PROSITE" id="PS51143">
    <property type="entry name" value="MT_A70"/>
    <property type="match status" value="1"/>
</dbReference>
<name>A0AAN7WQG9_9SACH</name>
<dbReference type="PANTHER" id="PTHR13107">
    <property type="entry name" value="N6-ADENOSINE-METHYLTRANSFERASE NON-CATALYTIC SUBUNIT"/>
    <property type="match status" value="1"/>
</dbReference>
<dbReference type="AlphaFoldDB" id="A0AAN7WQG9"/>
<evidence type="ECO:0000313" key="4">
    <source>
        <dbReference type="EMBL" id="KAK5779647.1"/>
    </source>
</evidence>
<dbReference type="InterPro" id="IPR007757">
    <property type="entry name" value="MT-A70-like"/>
</dbReference>
<dbReference type="PROSITE" id="PS51592">
    <property type="entry name" value="SAM_MTA70L_2"/>
    <property type="match status" value="1"/>
</dbReference>
<dbReference type="GO" id="GO:0003729">
    <property type="term" value="F:mRNA binding"/>
    <property type="evidence" value="ECO:0007669"/>
    <property type="project" value="TreeGrafter"/>
</dbReference>
<evidence type="ECO:0000256" key="2">
    <source>
        <dbReference type="ARBA" id="ARBA00023242"/>
    </source>
</evidence>
<dbReference type="GO" id="GO:0005634">
    <property type="term" value="C:nucleus"/>
    <property type="evidence" value="ECO:0007669"/>
    <property type="project" value="UniProtKB-SubCell"/>
</dbReference>
<proteinExistence type="inferred from homology"/>
<dbReference type="EMBL" id="JAWIZZ010000047">
    <property type="protein sequence ID" value="KAK5779647.1"/>
    <property type="molecule type" value="Genomic_DNA"/>
</dbReference>
<comment type="caution">
    <text evidence="4">The sequence shown here is derived from an EMBL/GenBank/DDBJ whole genome shotgun (WGS) entry which is preliminary data.</text>
</comment>
<sequence length="320" mass="37130">MSQIEMPSVQRKSEDSIRSLRHVDFRPMKVLYNNDYSNNYIHSNSYPQKHVTNIENTVEGYPKLQKLFKEKSRQIANYATKPYGCKVDIDEMIPTLNKWIQNDKLSFDVVMIGCLTDNQLIYPLLTQLPLDKLISKPGFLFIWASVHKINELSKLLNNEIWAKKFRRSEELIFVPIDKNSPFYPGLDVDDSSVLEKMQWHCWMCITGTVRRSTDGHLIHCNVDTDLTIETKETCNSAVPSHLYKIAENFSTATRRLHIIPARTGFETPVRLRPGWVIMSPDILMNNFRPKKYKSDIAKIGYNVPLKNEIEILRPKSPVSK</sequence>
<evidence type="ECO:0000256" key="3">
    <source>
        <dbReference type="PROSITE-ProRule" id="PRU00489"/>
    </source>
</evidence>
<dbReference type="PANTHER" id="PTHR13107:SF0">
    <property type="entry name" value="N6-ADENOSINE-METHYLTRANSFERASE NON-CATALYTIC SUBUNIT"/>
    <property type="match status" value="1"/>
</dbReference>
<evidence type="ECO:0000256" key="1">
    <source>
        <dbReference type="ARBA" id="ARBA00004123"/>
    </source>
</evidence>
<evidence type="ECO:0000313" key="5">
    <source>
        <dbReference type="Proteomes" id="UP001306508"/>
    </source>
</evidence>
<accession>A0AAN7WQG9</accession>
<comment type="subcellular location">
    <subcellularLocation>
        <location evidence="1">Nucleus</location>
    </subcellularLocation>
</comment>